<dbReference type="CDD" id="cd00293">
    <property type="entry name" value="USP-like"/>
    <property type="match status" value="1"/>
</dbReference>
<organism evidence="3 4">
    <name type="scientific">Lactiplantibacillus nangangensis</name>
    <dbReference type="NCBI Taxonomy" id="2559917"/>
    <lineage>
        <taxon>Bacteria</taxon>
        <taxon>Bacillati</taxon>
        <taxon>Bacillota</taxon>
        <taxon>Bacilli</taxon>
        <taxon>Lactobacillales</taxon>
        <taxon>Lactobacillaceae</taxon>
        <taxon>Lactiplantibacillus</taxon>
    </lineage>
</organism>
<evidence type="ECO:0000259" key="2">
    <source>
        <dbReference type="Pfam" id="PF00582"/>
    </source>
</evidence>
<evidence type="ECO:0000313" key="3">
    <source>
        <dbReference type="EMBL" id="MFC6201478.1"/>
    </source>
</evidence>
<feature type="domain" description="UspA" evidence="2">
    <location>
        <begin position="5"/>
        <end position="151"/>
    </location>
</feature>
<dbReference type="EMBL" id="JBHSSE010000016">
    <property type="protein sequence ID" value="MFC6201478.1"/>
    <property type="molecule type" value="Genomic_DNA"/>
</dbReference>
<dbReference type="Gene3D" id="3.40.50.620">
    <property type="entry name" value="HUPs"/>
    <property type="match status" value="1"/>
</dbReference>
<reference evidence="4" key="1">
    <citation type="journal article" date="2019" name="Int. J. Syst. Evol. Microbiol.">
        <title>The Global Catalogue of Microorganisms (GCM) 10K type strain sequencing project: providing services to taxonomists for standard genome sequencing and annotation.</title>
        <authorList>
            <consortium name="The Broad Institute Genomics Platform"/>
            <consortium name="The Broad Institute Genome Sequencing Center for Infectious Disease"/>
            <person name="Wu L."/>
            <person name="Ma J."/>
        </authorList>
    </citation>
    <scope>NUCLEOTIDE SEQUENCE [LARGE SCALE GENOMIC DNA]</scope>
    <source>
        <strain evidence="4">CCM 8930</strain>
    </source>
</reference>
<dbReference type="InterPro" id="IPR006016">
    <property type="entry name" value="UspA"/>
</dbReference>
<dbReference type="SUPFAM" id="SSF52402">
    <property type="entry name" value="Adenine nucleotide alpha hydrolases-like"/>
    <property type="match status" value="1"/>
</dbReference>
<sequence length="169" mass="17971">MMTGYQDVLVGVDTSPQSQLALDKAIAIAAQMQATLDIVTIINTEKFIGITQGPMGFGAATPQVLDELTTKLKANLVRARKAAVAAGVTDVQVHLHSGNSKSLLATTLPTRYGTDLIVLGATGLNAVSRFLIGSNATYVTRNAPCDVLVVRTDQQHQPVKTSTRLTRRL</sequence>
<dbReference type="InterPro" id="IPR014729">
    <property type="entry name" value="Rossmann-like_a/b/a_fold"/>
</dbReference>
<comment type="caution">
    <text evidence="3">The sequence shown here is derived from an EMBL/GenBank/DDBJ whole genome shotgun (WGS) entry which is preliminary data.</text>
</comment>
<proteinExistence type="inferred from homology"/>
<dbReference type="PANTHER" id="PTHR46268:SF6">
    <property type="entry name" value="UNIVERSAL STRESS PROTEIN UP12"/>
    <property type="match status" value="1"/>
</dbReference>
<dbReference type="RefSeq" id="WP_223877404.1">
    <property type="nucleotide sequence ID" value="NZ_BJDI01000002.1"/>
</dbReference>
<evidence type="ECO:0000313" key="4">
    <source>
        <dbReference type="Proteomes" id="UP001596171"/>
    </source>
</evidence>
<dbReference type="Proteomes" id="UP001596171">
    <property type="component" value="Unassembled WGS sequence"/>
</dbReference>
<keyword evidence="4" id="KW-1185">Reference proteome</keyword>
<dbReference type="PRINTS" id="PR01438">
    <property type="entry name" value="UNVRSLSTRESS"/>
</dbReference>
<dbReference type="PANTHER" id="PTHR46268">
    <property type="entry name" value="STRESS RESPONSE PROTEIN NHAX"/>
    <property type="match status" value="1"/>
</dbReference>
<dbReference type="Pfam" id="PF00582">
    <property type="entry name" value="Usp"/>
    <property type="match status" value="1"/>
</dbReference>
<evidence type="ECO:0000256" key="1">
    <source>
        <dbReference type="ARBA" id="ARBA00008791"/>
    </source>
</evidence>
<gene>
    <name evidence="3" type="ORF">ACFP1L_06275</name>
</gene>
<name>A0ABW1SIW4_9LACO</name>
<accession>A0ABW1SIW4</accession>
<comment type="similarity">
    <text evidence="1">Belongs to the universal stress protein A family.</text>
</comment>
<dbReference type="InterPro" id="IPR006015">
    <property type="entry name" value="Universal_stress_UspA"/>
</dbReference>
<protein>
    <submittedName>
        <fullName evidence="3">Universal stress protein</fullName>
    </submittedName>
</protein>